<name>A0A2G8RPT4_9APHY</name>
<dbReference type="EMBL" id="AYKW01000068">
    <property type="protein sequence ID" value="PIL23520.1"/>
    <property type="molecule type" value="Genomic_DNA"/>
</dbReference>
<dbReference type="Pfam" id="PF07247">
    <property type="entry name" value="AATase"/>
    <property type="match status" value="1"/>
</dbReference>
<dbReference type="InterPro" id="IPR052058">
    <property type="entry name" value="Alcohol_O-acetyltransferase"/>
</dbReference>
<reference evidence="2 3" key="1">
    <citation type="journal article" date="2015" name="Sci. Rep.">
        <title>Chromosome-level genome map provides insights into diverse defense mechanisms in the medicinal fungus Ganoderma sinense.</title>
        <authorList>
            <person name="Zhu Y."/>
            <person name="Xu J."/>
            <person name="Sun C."/>
            <person name="Zhou S."/>
            <person name="Xu H."/>
            <person name="Nelson D.R."/>
            <person name="Qian J."/>
            <person name="Song J."/>
            <person name="Luo H."/>
            <person name="Xiang L."/>
            <person name="Li Y."/>
            <person name="Xu Z."/>
            <person name="Ji A."/>
            <person name="Wang L."/>
            <person name="Lu S."/>
            <person name="Hayward A."/>
            <person name="Sun W."/>
            <person name="Li X."/>
            <person name="Schwartz D.C."/>
            <person name="Wang Y."/>
            <person name="Chen S."/>
        </authorList>
    </citation>
    <scope>NUCLEOTIDE SEQUENCE [LARGE SCALE GENOMIC DNA]</scope>
    <source>
        <strain evidence="2 3">ZZ0214-1</strain>
    </source>
</reference>
<comment type="caution">
    <text evidence="2">The sequence shown here is derived from an EMBL/GenBank/DDBJ whole genome shotgun (WGS) entry which is preliminary data.</text>
</comment>
<dbReference type="AlphaFoldDB" id="A0A2G8RPT4"/>
<dbReference type="InterPro" id="IPR010828">
    <property type="entry name" value="Atf2/Sli1-like"/>
</dbReference>
<feature type="region of interest" description="Disordered" evidence="1">
    <location>
        <begin position="601"/>
        <end position="826"/>
    </location>
</feature>
<dbReference type="PANTHER" id="PTHR28037:SF1">
    <property type="entry name" value="ALCOHOL O-ACETYLTRANSFERASE 1-RELATED"/>
    <property type="match status" value="1"/>
</dbReference>
<evidence type="ECO:0008006" key="4">
    <source>
        <dbReference type="Google" id="ProtNLM"/>
    </source>
</evidence>
<dbReference type="STRING" id="1077348.A0A2G8RPT4"/>
<dbReference type="PANTHER" id="PTHR28037">
    <property type="entry name" value="ALCOHOL O-ACETYLTRANSFERASE 1-RELATED"/>
    <property type="match status" value="1"/>
</dbReference>
<dbReference type="SUPFAM" id="SSF52777">
    <property type="entry name" value="CoA-dependent acyltransferases"/>
    <property type="match status" value="1"/>
</dbReference>
<feature type="compositionally biased region" description="Low complexity" evidence="1">
    <location>
        <begin position="651"/>
        <end position="660"/>
    </location>
</feature>
<evidence type="ECO:0000313" key="3">
    <source>
        <dbReference type="Proteomes" id="UP000230002"/>
    </source>
</evidence>
<dbReference type="OrthoDB" id="2150604at2759"/>
<accession>A0A2G8RPT4</accession>
<dbReference type="Gene3D" id="3.30.559.10">
    <property type="entry name" value="Chloramphenicol acetyltransferase-like domain"/>
    <property type="match status" value="1"/>
</dbReference>
<organism evidence="2 3">
    <name type="scientific">Ganoderma sinense ZZ0214-1</name>
    <dbReference type="NCBI Taxonomy" id="1077348"/>
    <lineage>
        <taxon>Eukaryota</taxon>
        <taxon>Fungi</taxon>
        <taxon>Dikarya</taxon>
        <taxon>Basidiomycota</taxon>
        <taxon>Agaricomycotina</taxon>
        <taxon>Agaricomycetes</taxon>
        <taxon>Polyporales</taxon>
        <taxon>Polyporaceae</taxon>
        <taxon>Ganoderma</taxon>
    </lineage>
</organism>
<sequence>MSEEGRQGTKETTRAPPRHLRSVGRLEWFLFARTKARADSCVIVAARYLPSHSGDVINKAALYPALGEVVRENVALASRIAPASGRWRRPPEWVRLASLDLDRVVEFVNDDFSNLEAVFESQFRRGFDPDTDLPLWRLAALRDGTLIFAFDHTLCDGLGGLAFHRMLLAALQANRTSPTSVVFAEDQNLPPPLEDATSVSVPWRTVFRETLKCLNPFAWRRHLTTWAGNRIPPSFELDTRVHILTYCPAEARRLRALAGAHKATLTATLHTLALLVLSRLLDTHFHRKFTSTTTYVPIWLRRATGAAPDDFCNHYSYVFSSHKLFSGPVLRFGEDSDDGGREGDGGPSSFPWADAAHFSEKLRAAAPRAASAMGLLKLVGSPGRRGGFVRRALGHRRIIGLELANLDSFAPGLGEVQEELEGEGEREELEGRRAVEVVPTPAVAVAETVKSQEAERAAGEAPTAAVRGAETTEGASPTAIAIPAERTDTAETDGGGGDLHEQFATPLASMPESPISPARVAQFPTETAQGHINEVTPTGRETIDGAPVAGDKDSEIPPQMSASSPHGSRTDLAAPRTATPSRPLAEGISHEQHAYDDALNINIPAPESGDTATSPQPEPASSVQPPESTMNVDPDSNIDGYGGPAHEYTMAAKEAASTAAPHRDTADSGVRTEAPPPPPALARGRSNSEGGTSPRVPDRLRDERTKLELVSPHAPTGDADPPHADAPTPTPTPATQADADAFGYHCDPPAPTGHGRNANTDTVPVANSHPTPHAGSGSDSRSGAPPGPDNAGAPGQARRVGNVFPTHHWQEPPGRHGESETHQVQGQGPPQLWRLREVLYAQADGTLGAALKVCVTGTPEGGLGVAISWGASAVDEEFGKEFVVGFADGVRELTVDHGHEHEHEHGEHEHDGSDAGVGGQPGVETQSAVTTTT</sequence>
<gene>
    <name evidence="2" type="ORF">GSI_14832</name>
</gene>
<dbReference type="InterPro" id="IPR023213">
    <property type="entry name" value="CAT-like_dom_sf"/>
</dbReference>
<dbReference type="GO" id="GO:0008080">
    <property type="term" value="F:N-acetyltransferase activity"/>
    <property type="evidence" value="ECO:0007669"/>
    <property type="project" value="TreeGrafter"/>
</dbReference>
<feature type="region of interest" description="Disordered" evidence="1">
    <location>
        <begin position="450"/>
        <end position="495"/>
    </location>
</feature>
<feature type="compositionally biased region" description="Polar residues" evidence="1">
    <location>
        <begin position="610"/>
        <end position="631"/>
    </location>
</feature>
<keyword evidence="3" id="KW-1185">Reference proteome</keyword>
<proteinExistence type="predicted"/>
<dbReference type="Proteomes" id="UP000230002">
    <property type="component" value="Unassembled WGS sequence"/>
</dbReference>
<feature type="region of interest" description="Disordered" evidence="1">
    <location>
        <begin position="529"/>
        <end position="583"/>
    </location>
</feature>
<feature type="compositionally biased region" description="Polar residues" evidence="1">
    <location>
        <begin position="923"/>
        <end position="933"/>
    </location>
</feature>
<feature type="compositionally biased region" description="Basic and acidic residues" evidence="1">
    <location>
        <begin position="808"/>
        <end position="821"/>
    </location>
</feature>
<feature type="region of interest" description="Disordered" evidence="1">
    <location>
        <begin position="898"/>
        <end position="933"/>
    </location>
</feature>
<feature type="compositionally biased region" description="Basic and acidic residues" evidence="1">
    <location>
        <begin position="696"/>
        <end position="707"/>
    </location>
</feature>
<feature type="compositionally biased region" description="Basic and acidic residues" evidence="1">
    <location>
        <begin position="898"/>
        <end position="913"/>
    </location>
</feature>
<evidence type="ECO:0000313" key="2">
    <source>
        <dbReference type="EMBL" id="PIL23520.1"/>
    </source>
</evidence>
<feature type="compositionally biased region" description="Low complexity" evidence="1">
    <location>
        <begin position="459"/>
        <end position="469"/>
    </location>
</feature>
<protein>
    <recommendedName>
        <fullName evidence="4">Alcohol acetyltransferase</fullName>
    </recommendedName>
</protein>
<evidence type="ECO:0000256" key="1">
    <source>
        <dbReference type="SAM" id="MobiDB-lite"/>
    </source>
</evidence>